<protein>
    <submittedName>
        <fullName evidence="1">Uncharacterized protein</fullName>
    </submittedName>
</protein>
<evidence type="ECO:0000313" key="2">
    <source>
        <dbReference type="Proteomes" id="UP000215902"/>
    </source>
</evidence>
<dbReference type="Proteomes" id="UP000215902">
    <property type="component" value="Unassembled WGS sequence"/>
</dbReference>
<accession>A0A267GYI3</accession>
<comment type="caution">
    <text evidence="1">The sequence shown here is derived from an EMBL/GenBank/DDBJ whole genome shotgun (WGS) entry which is preliminary data.</text>
</comment>
<gene>
    <name evidence="1" type="ORF">BOX15_Mlig021936g1</name>
</gene>
<name>A0A267GYI3_9PLAT</name>
<evidence type="ECO:0000313" key="1">
    <source>
        <dbReference type="EMBL" id="PAA91076.1"/>
    </source>
</evidence>
<dbReference type="EMBL" id="NIVC01000095">
    <property type="protein sequence ID" value="PAA91076.1"/>
    <property type="molecule type" value="Genomic_DNA"/>
</dbReference>
<keyword evidence="2" id="KW-1185">Reference proteome</keyword>
<proteinExistence type="predicted"/>
<reference evidence="1 2" key="1">
    <citation type="submission" date="2017-06" db="EMBL/GenBank/DDBJ databases">
        <title>A platform for efficient transgenesis in Macrostomum lignano, a flatworm model organism for stem cell research.</title>
        <authorList>
            <person name="Berezikov E."/>
        </authorList>
    </citation>
    <scope>NUCLEOTIDE SEQUENCE [LARGE SCALE GENOMIC DNA]</scope>
    <source>
        <strain evidence="1">DV1</strain>
        <tissue evidence="1">Whole organism</tissue>
    </source>
</reference>
<sequence>MQEQQQQKHKITSTVLHIVVKGGERASRVHLSVCDNTETRPHELKQKTLETGEQIWNSKLHKTSDERLENIKVTEHGELKTADTKNILQFRLSATMEQEVLEYPIEFGEGTRFVPHFVKDEQVEFVIYCDDLTRRDFRVIPMAPICLIFEFQTELENFNTNFQLEIEYNSHKKFEKSRKLCSKCMQCDAAKQDHGDTQVWTLTIDDLLMANYNNFMRLPTGEPLRVLKAQAQEPSEFYDINLPVDYANPTQTYLIKLDHQAQPKVYAVAHIELHFEYEFRDVQFFEFRGNCSEFGLWKKPLKFEIKNEHKQPLWVAAAVVEDEGSKLFKTFDLKDFRFEVLLHFKKQQEAPWPKTCTISRLQVPLEPFSVFIIEICNRKKNSIVFLETMLSIEPVVNDVIYRLREIAGSRMSTKDLTILVPKLETNGEISKKVDADPQRTHDIWGDDLRMEERDDFEPEAKSGLTYLQLRQTRHQHESLGGRRIVLKRLNKQYHRYQDEAVGKLLDWNADEVRKAALNKICRGGASDSEYKSILQTLATEIHEGTCRVEDHSLLLQLAAAIVRGRAEALILSSRAQAWQKTNWDRHMVAAESWFQVVLALWKTRPNDTPPDFRKAIRRAGESPASKKAHERLATPFFYTWREN</sequence>
<dbReference type="AlphaFoldDB" id="A0A267GYI3"/>
<organism evidence="1 2">
    <name type="scientific">Macrostomum lignano</name>
    <dbReference type="NCBI Taxonomy" id="282301"/>
    <lineage>
        <taxon>Eukaryota</taxon>
        <taxon>Metazoa</taxon>
        <taxon>Spiralia</taxon>
        <taxon>Lophotrochozoa</taxon>
        <taxon>Platyhelminthes</taxon>
        <taxon>Rhabditophora</taxon>
        <taxon>Macrostomorpha</taxon>
        <taxon>Macrostomida</taxon>
        <taxon>Macrostomidae</taxon>
        <taxon>Macrostomum</taxon>
    </lineage>
</organism>